<keyword evidence="1" id="KW-0472">Membrane</keyword>
<evidence type="ECO:0000256" key="1">
    <source>
        <dbReference type="SAM" id="Phobius"/>
    </source>
</evidence>
<sequence length="163" mass="19170">MSDIKELKRVYLERKTRISATGQKIPVFMFMVMWGILFALMVYMCFTSFHLAFLIMALCFVFFGYLSFRSLKVMRKVYADENYMYIRQGSSEEQVPFENIYAGSKPIIRFVSSLEAVKFYYNSATGEKKVVKFVPAQINQMYNQFIDAIAAKNIRIKIRRSFL</sequence>
<feature type="transmembrane region" description="Helical" evidence="1">
    <location>
        <begin position="49"/>
        <end position="68"/>
    </location>
</feature>
<proteinExistence type="predicted"/>
<dbReference type="AlphaFoldDB" id="A0A645IQY6"/>
<dbReference type="EMBL" id="VSSQ01119142">
    <property type="protein sequence ID" value="MPN52749.1"/>
    <property type="molecule type" value="Genomic_DNA"/>
</dbReference>
<accession>A0A645IQY6</accession>
<reference evidence="2" key="1">
    <citation type="submission" date="2019-08" db="EMBL/GenBank/DDBJ databases">
        <authorList>
            <person name="Kucharzyk K."/>
            <person name="Murdoch R.W."/>
            <person name="Higgins S."/>
            <person name="Loffler F."/>
        </authorList>
    </citation>
    <scope>NUCLEOTIDE SEQUENCE</scope>
</reference>
<keyword evidence="1" id="KW-1133">Transmembrane helix</keyword>
<organism evidence="2">
    <name type="scientific">bioreactor metagenome</name>
    <dbReference type="NCBI Taxonomy" id="1076179"/>
    <lineage>
        <taxon>unclassified sequences</taxon>
        <taxon>metagenomes</taxon>
        <taxon>ecological metagenomes</taxon>
    </lineage>
</organism>
<name>A0A645IQY6_9ZZZZ</name>
<keyword evidence="1" id="KW-0812">Transmembrane</keyword>
<evidence type="ECO:0000313" key="2">
    <source>
        <dbReference type="EMBL" id="MPN52749.1"/>
    </source>
</evidence>
<gene>
    <name evidence="2" type="ORF">SDC9_200411</name>
</gene>
<comment type="caution">
    <text evidence="2">The sequence shown here is derived from an EMBL/GenBank/DDBJ whole genome shotgun (WGS) entry which is preliminary data.</text>
</comment>
<feature type="transmembrane region" description="Helical" evidence="1">
    <location>
        <begin position="25"/>
        <end position="43"/>
    </location>
</feature>
<protein>
    <submittedName>
        <fullName evidence="2">Uncharacterized protein</fullName>
    </submittedName>
</protein>